<dbReference type="PANTHER" id="PTHR47973">
    <property type="entry name" value="CYSTEINE-RICH RECEPTOR-LIKE PROTEIN KINASE 3"/>
    <property type="match status" value="1"/>
</dbReference>
<evidence type="ECO:0000259" key="11">
    <source>
        <dbReference type="PROSITE" id="PS50011"/>
    </source>
</evidence>
<dbReference type="Gene3D" id="1.10.510.10">
    <property type="entry name" value="Transferase(Phosphotransferase) domain 1"/>
    <property type="match status" value="1"/>
</dbReference>
<dbReference type="PROSITE" id="PS00108">
    <property type="entry name" value="PROTEIN_KINASE_ST"/>
    <property type="match status" value="1"/>
</dbReference>
<dbReference type="InterPro" id="IPR001245">
    <property type="entry name" value="Ser-Thr/Tyr_kinase_cat_dom"/>
</dbReference>
<evidence type="ECO:0000256" key="6">
    <source>
        <dbReference type="ARBA" id="ARBA00022840"/>
    </source>
</evidence>
<keyword evidence="13" id="KW-1185">Reference proteome</keyword>
<sequence length="200" mass="22849">MDAEDDDENHEIIRSITKSHLSFKFDDLSKATDNFSQHNKLGQGGYGAVYKGILPGGKEIAVKRLFLNKRQWVDQFFNEVTLINQVQHKNLVKLLGCSVEGPESLLVYEYLSNTSLDHYLFDSFKKNELNWERRFDIIVGTAEGLAYLHNASVVRIIHRDIKASNILLDERFRPKISDFGLARYFAEDRSHLSTGLAGTL</sequence>
<evidence type="ECO:0000256" key="1">
    <source>
        <dbReference type="ARBA" id="ARBA00012513"/>
    </source>
</evidence>
<dbReference type="InterPro" id="IPR052059">
    <property type="entry name" value="CR_Ser/Thr_kinase"/>
</dbReference>
<protein>
    <recommendedName>
        <fullName evidence="1">non-specific serine/threonine protein kinase</fullName>
        <ecNumber evidence="1">2.7.11.1</ecNumber>
    </recommendedName>
</protein>
<feature type="domain" description="Protein kinase" evidence="11">
    <location>
        <begin position="35"/>
        <end position="200"/>
    </location>
</feature>
<dbReference type="GO" id="GO:0106310">
    <property type="term" value="F:protein serine kinase activity"/>
    <property type="evidence" value="ECO:0007669"/>
    <property type="project" value="RHEA"/>
</dbReference>
<comment type="similarity">
    <text evidence="10">Belongs to the protein kinase superfamily.</text>
</comment>
<reference evidence="12 13" key="1">
    <citation type="journal article" date="2017" name="Nature">
        <title>The Apostasia genome and the evolution of orchids.</title>
        <authorList>
            <person name="Zhang G.Q."/>
            <person name="Liu K.W."/>
            <person name="Li Z."/>
            <person name="Lohaus R."/>
            <person name="Hsiao Y.Y."/>
            <person name="Niu S.C."/>
            <person name="Wang J.Y."/>
            <person name="Lin Y.C."/>
            <person name="Xu Q."/>
            <person name="Chen L.J."/>
            <person name="Yoshida K."/>
            <person name="Fujiwara S."/>
            <person name="Wang Z.W."/>
            <person name="Zhang Y.Q."/>
            <person name="Mitsuda N."/>
            <person name="Wang M."/>
            <person name="Liu G.H."/>
            <person name="Pecoraro L."/>
            <person name="Huang H.X."/>
            <person name="Xiao X.J."/>
            <person name="Lin M."/>
            <person name="Wu X.Y."/>
            <person name="Wu W.L."/>
            <person name="Chen Y.Y."/>
            <person name="Chang S.B."/>
            <person name="Sakamoto S."/>
            <person name="Ohme-Takagi M."/>
            <person name="Yagi M."/>
            <person name="Zeng S.J."/>
            <person name="Shen C.Y."/>
            <person name="Yeh C.M."/>
            <person name="Luo Y.B."/>
            <person name="Tsai W.C."/>
            <person name="Van de Peer Y."/>
            <person name="Liu Z.J."/>
        </authorList>
    </citation>
    <scope>NUCLEOTIDE SEQUENCE [LARGE SCALE GENOMIC DNA]</scope>
    <source>
        <strain evidence="13">cv. Shenzhen</strain>
        <tissue evidence="12">Stem</tissue>
    </source>
</reference>
<evidence type="ECO:0000313" key="12">
    <source>
        <dbReference type="EMBL" id="PKA55804.1"/>
    </source>
</evidence>
<organism evidence="12 13">
    <name type="scientific">Apostasia shenzhenica</name>
    <dbReference type="NCBI Taxonomy" id="1088818"/>
    <lineage>
        <taxon>Eukaryota</taxon>
        <taxon>Viridiplantae</taxon>
        <taxon>Streptophyta</taxon>
        <taxon>Embryophyta</taxon>
        <taxon>Tracheophyta</taxon>
        <taxon>Spermatophyta</taxon>
        <taxon>Magnoliopsida</taxon>
        <taxon>Liliopsida</taxon>
        <taxon>Asparagales</taxon>
        <taxon>Orchidaceae</taxon>
        <taxon>Apostasioideae</taxon>
        <taxon>Apostasia</taxon>
    </lineage>
</organism>
<dbReference type="OrthoDB" id="1908121at2759"/>
<dbReference type="EC" id="2.7.11.1" evidence="1"/>
<dbReference type="AlphaFoldDB" id="A0A2I0AJR0"/>
<evidence type="ECO:0000256" key="3">
    <source>
        <dbReference type="ARBA" id="ARBA00022679"/>
    </source>
</evidence>
<keyword evidence="2 10" id="KW-0723">Serine/threonine-protein kinase</keyword>
<dbReference type="InterPro" id="IPR011009">
    <property type="entry name" value="Kinase-like_dom_sf"/>
</dbReference>
<evidence type="ECO:0000313" key="13">
    <source>
        <dbReference type="Proteomes" id="UP000236161"/>
    </source>
</evidence>
<comment type="catalytic activity">
    <reaction evidence="7">
        <text>L-threonyl-[protein] + ATP = O-phospho-L-threonyl-[protein] + ADP + H(+)</text>
        <dbReference type="Rhea" id="RHEA:46608"/>
        <dbReference type="Rhea" id="RHEA-COMP:11060"/>
        <dbReference type="Rhea" id="RHEA-COMP:11605"/>
        <dbReference type="ChEBI" id="CHEBI:15378"/>
        <dbReference type="ChEBI" id="CHEBI:30013"/>
        <dbReference type="ChEBI" id="CHEBI:30616"/>
        <dbReference type="ChEBI" id="CHEBI:61977"/>
        <dbReference type="ChEBI" id="CHEBI:456216"/>
        <dbReference type="EC" id="2.7.11.1"/>
    </reaction>
</comment>
<evidence type="ECO:0000256" key="7">
    <source>
        <dbReference type="ARBA" id="ARBA00047899"/>
    </source>
</evidence>
<dbReference type="InterPro" id="IPR017441">
    <property type="entry name" value="Protein_kinase_ATP_BS"/>
</dbReference>
<dbReference type="InterPro" id="IPR008271">
    <property type="entry name" value="Ser/Thr_kinase_AS"/>
</dbReference>
<name>A0A2I0AJR0_9ASPA</name>
<dbReference type="InterPro" id="IPR000719">
    <property type="entry name" value="Prot_kinase_dom"/>
</dbReference>
<accession>A0A2I0AJR0</accession>
<keyword evidence="5 12" id="KW-0418">Kinase</keyword>
<dbReference type="FunFam" id="1.10.510.10:FF:001023">
    <property type="entry name" value="Os07g0541700 protein"/>
    <property type="match status" value="1"/>
</dbReference>
<feature type="binding site" evidence="9">
    <location>
        <position position="63"/>
    </location>
    <ligand>
        <name>ATP</name>
        <dbReference type="ChEBI" id="CHEBI:30616"/>
    </ligand>
</feature>
<keyword evidence="12" id="KW-0675">Receptor</keyword>
<dbReference type="Gene3D" id="3.30.200.20">
    <property type="entry name" value="Phosphorylase Kinase, domain 1"/>
    <property type="match status" value="1"/>
</dbReference>
<gene>
    <name evidence="12" type="primary">CRK3</name>
    <name evidence="12" type="ORF">AXF42_Ash012096</name>
</gene>
<keyword evidence="3 12" id="KW-0808">Transferase</keyword>
<dbReference type="EMBL" id="KZ451978">
    <property type="protein sequence ID" value="PKA55804.1"/>
    <property type="molecule type" value="Genomic_DNA"/>
</dbReference>
<dbReference type="SMART" id="SM00220">
    <property type="entry name" value="S_TKc"/>
    <property type="match status" value="1"/>
</dbReference>
<evidence type="ECO:0000256" key="8">
    <source>
        <dbReference type="ARBA" id="ARBA00048679"/>
    </source>
</evidence>
<dbReference type="GO" id="GO:0004674">
    <property type="term" value="F:protein serine/threonine kinase activity"/>
    <property type="evidence" value="ECO:0007669"/>
    <property type="project" value="UniProtKB-KW"/>
</dbReference>
<dbReference type="PROSITE" id="PS00107">
    <property type="entry name" value="PROTEIN_KINASE_ATP"/>
    <property type="match status" value="1"/>
</dbReference>
<dbReference type="FunFam" id="3.30.200.20:FF:000177">
    <property type="entry name" value="Cysteine-rich receptor-like protein kinase 2"/>
    <property type="match status" value="1"/>
</dbReference>
<keyword evidence="4 9" id="KW-0547">Nucleotide-binding</keyword>
<dbReference type="GO" id="GO:0005524">
    <property type="term" value="F:ATP binding"/>
    <property type="evidence" value="ECO:0007669"/>
    <property type="project" value="UniProtKB-UniRule"/>
</dbReference>
<evidence type="ECO:0000256" key="4">
    <source>
        <dbReference type="ARBA" id="ARBA00022741"/>
    </source>
</evidence>
<dbReference type="STRING" id="1088818.A0A2I0AJR0"/>
<evidence type="ECO:0000256" key="5">
    <source>
        <dbReference type="ARBA" id="ARBA00022777"/>
    </source>
</evidence>
<dbReference type="SUPFAM" id="SSF56112">
    <property type="entry name" value="Protein kinase-like (PK-like)"/>
    <property type="match status" value="1"/>
</dbReference>
<evidence type="ECO:0000256" key="9">
    <source>
        <dbReference type="PROSITE-ProRule" id="PRU10141"/>
    </source>
</evidence>
<dbReference type="PROSITE" id="PS50011">
    <property type="entry name" value="PROTEIN_KINASE_DOM"/>
    <property type="match status" value="1"/>
</dbReference>
<dbReference type="Proteomes" id="UP000236161">
    <property type="component" value="Unassembled WGS sequence"/>
</dbReference>
<evidence type="ECO:0000256" key="2">
    <source>
        <dbReference type="ARBA" id="ARBA00022527"/>
    </source>
</evidence>
<dbReference type="Pfam" id="PF07714">
    <property type="entry name" value="PK_Tyr_Ser-Thr"/>
    <property type="match status" value="1"/>
</dbReference>
<comment type="catalytic activity">
    <reaction evidence="8">
        <text>L-seryl-[protein] + ATP = O-phospho-L-seryl-[protein] + ADP + H(+)</text>
        <dbReference type="Rhea" id="RHEA:17989"/>
        <dbReference type="Rhea" id="RHEA-COMP:9863"/>
        <dbReference type="Rhea" id="RHEA-COMP:11604"/>
        <dbReference type="ChEBI" id="CHEBI:15378"/>
        <dbReference type="ChEBI" id="CHEBI:29999"/>
        <dbReference type="ChEBI" id="CHEBI:30616"/>
        <dbReference type="ChEBI" id="CHEBI:83421"/>
        <dbReference type="ChEBI" id="CHEBI:456216"/>
        <dbReference type="EC" id="2.7.11.1"/>
    </reaction>
</comment>
<evidence type="ECO:0000256" key="10">
    <source>
        <dbReference type="RuleBase" id="RU000304"/>
    </source>
</evidence>
<keyword evidence="6 9" id="KW-0067">ATP-binding</keyword>
<proteinExistence type="inferred from homology"/>